<dbReference type="AlphaFoldDB" id="A0A1G7GDY6"/>
<dbReference type="Proteomes" id="UP000198967">
    <property type="component" value="Unassembled WGS sequence"/>
</dbReference>
<name>A0A1G7GDY6_PSEOR</name>
<organism evidence="1 2">
    <name type="scientific">Pseudonocardia oroxyli</name>
    <dbReference type="NCBI Taxonomy" id="366584"/>
    <lineage>
        <taxon>Bacteria</taxon>
        <taxon>Bacillati</taxon>
        <taxon>Actinomycetota</taxon>
        <taxon>Actinomycetes</taxon>
        <taxon>Pseudonocardiales</taxon>
        <taxon>Pseudonocardiaceae</taxon>
        <taxon>Pseudonocardia</taxon>
    </lineage>
</organism>
<protein>
    <submittedName>
        <fullName evidence="1">Uncharacterized protein</fullName>
    </submittedName>
</protein>
<accession>A0A1G7GDY6</accession>
<keyword evidence="2" id="KW-1185">Reference proteome</keyword>
<dbReference type="RefSeq" id="WP_093076888.1">
    <property type="nucleotide sequence ID" value="NZ_FNBE01000002.1"/>
</dbReference>
<dbReference type="STRING" id="366584.SAMN05216377_102316"/>
<sequence length="85" mass="9839">MDLPETVTIDVQMWTSLRGRLHDFTVVVADTPDPAPRDADEWHRWTEAVLADVADRDGWQSGRYYFTTEGDGLGTLTRDHWEYRA</sequence>
<evidence type="ECO:0000313" key="2">
    <source>
        <dbReference type="Proteomes" id="UP000198967"/>
    </source>
</evidence>
<evidence type="ECO:0000313" key="1">
    <source>
        <dbReference type="EMBL" id="SDE86352.1"/>
    </source>
</evidence>
<dbReference type="EMBL" id="FNBE01000002">
    <property type="protein sequence ID" value="SDE86352.1"/>
    <property type="molecule type" value="Genomic_DNA"/>
</dbReference>
<proteinExistence type="predicted"/>
<gene>
    <name evidence="1" type="ORF">SAMN05216377_102316</name>
</gene>
<reference evidence="1 2" key="1">
    <citation type="submission" date="2016-10" db="EMBL/GenBank/DDBJ databases">
        <authorList>
            <person name="de Groot N.N."/>
        </authorList>
    </citation>
    <scope>NUCLEOTIDE SEQUENCE [LARGE SCALE GENOMIC DNA]</scope>
    <source>
        <strain evidence="1 2">CGMCC 4.3143</strain>
    </source>
</reference>
<dbReference type="OrthoDB" id="3575044at2"/>